<dbReference type="GO" id="GO:1900753">
    <property type="term" value="P:doxorubicin transport"/>
    <property type="evidence" value="ECO:0007669"/>
    <property type="project" value="InterPro"/>
</dbReference>
<dbReference type="AlphaFoldDB" id="A0A2P8DTK7"/>
<evidence type="ECO:0000256" key="5">
    <source>
        <dbReference type="ARBA" id="ARBA00022840"/>
    </source>
</evidence>
<dbReference type="NCBIfam" id="TIGR01188">
    <property type="entry name" value="drrA"/>
    <property type="match status" value="1"/>
</dbReference>
<dbReference type="PANTHER" id="PTHR42711:SF19">
    <property type="entry name" value="DOXORUBICIN RESISTANCE ATP-BINDING PROTEIN DRRA"/>
    <property type="match status" value="1"/>
</dbReference>
<feature type="domain" description="ABC transporter" evidence="10">
    <location>
        <begin position="6"/>
        <end position="236"/>
    </location>
</feature>
<organism evidence="11 12">
    <name type="scientific">Murinocardiopsis flavida</name>
    <dbReference type="NCBI Taxonomy" id="645275"/>
    <lineage>
        <taxon>Bacteria</taxon>
        <taxon>Bacillati</taxon>
        <taxon>Actinomycetota</taxon>
        <taxon>Actinomycetes</taxon>
        <taxon>Streptosporangiales</taxon>
        <taxon>Nocardiopsidaceae</taxon>
        <taxon>Murinocardiopsis</taxon>
    </lineage>
</organism>
<keyword evidence="2" id="KW-0813">Transport</keyword>
<keyword evidence="8" id="KW-0046">Antibiotic resistance</keyword>
<accession>A0A2P8DTK7</accession>
<evidence type="ECO:0000256" key="3">
    <source>
        <dbReference type="ARBA" id="ARBA00022475"/>
    </source>
</evidence>
<dbReference type="SMART" id="SM00382">
    <property type="entry name" value="AAA"/>
    <property type="match status" value="1"/>
</dbReference>
<reference evidence="11 12" key="1">
    <citation type="submission" date="2018-03" db="EMBL/GenBank/DDBJ databases">
        <title>Genomic Encyclopedia of Archaeal and Bacterial Type Strains, Phase II (KMG-II): from individual species to whole genera.</title>
        <authorList>
            <person name="Goeker M."/>
        </authorList>
    </citation>
    <scope>NUCLEOTIDE SEQUENCE [LARGE SCALE GENOMIC DNA]</scope>
    <source>
        <strain evidence="11 12">DSM 45312</strain>
    </source>
</reference>
<dbReference type="Proteomes" id="UP000240542">
    <property type="component" value="Unassembled WGS sequence"/>
</dbReference>
<keyword evidence="4" id="KW-0547">Nucleotide-binding</keyword>
<dbReference type="SUPFAM" id="SSF52540">
    <property type="entry name" value="P-loop containing nucleoside triphosphate hydrolases"/>
    <property type="match status" value="1"/>
</dbReference>
<evidence type="ECO:0000256" key="9">
    <source>
        <dbReference type="ARBA" id="ARBA00049985"/>
    </source>
</evidence>
<dbReference type="InterPro" id="IPR003439">
    <property type="entry name" value="ABC_transporter-like_ATP-bd"/>
</dbReference>
<comment type="similarity">
    <text evidence="9">Belongs to the ABC transporter superfamily. Drug exporter-1 (DrugE1) (TC 3.A.1.105) family.</text>
</comment>
<proteinExistence type="inferred from homology"/>
<dbReference type="InterPro" id="IPR003593">
    <property type="entry name" value="AAA+_ATPase"/>
</dbReference>
<evidence type="ECO:0000259" key="10">
    <source>
        <dbReference type="PROSITE" id="PS50893"/>
    </source>
</evidence>
<comment type="caution">
    <text evidence="11">The sequence shown here is derived from an EMBL/GenBank/DDBJ whole genome shotgun (WGS) entry which is preliminary data.</text>
</comment>
<dbReference type="GO" id="GO:0005524">
    <property type="term" value="F:ATP binding"/>
    <property type="evidence" value="ECO:0007669"/>
    <property type="project" value="UniProtKB-KW"/>
</dbReference>
<gene>
    <name evidence="11" type="ORF">CLV63_10127</name>
</gene>
<keyword evidence="5 11" id="KW-0067">ATP-binding</keyword>
<keyword evidence="6" id="KW-1278">Translocase</keyword>
<keyword evidence="7" id="KW-0472">Membrane</keyword>
<dbReference type="GO" id="GO:0005886">
    <property type="term" value="C:plasma membrane"/>
    <property type="evidence" value="ECO:0007669"/>
    <property type="project" value="UniProtKB-SubCell"/>
</dbReference>
<evidence type="ECO:0000256" key="8">
    <source>
        <dbReference type="ARBA" id="ARBA00023251"/>
    </source>
</evidence>
<keyword evidence="12" id="KW-1185">Reference proteome</keyword>
<dbReference type="InterPro" id="IPR027417">
    <property type="entry name" value="P-loop_NTPase"/>
</dbReference>
<dbReference type="EMBL" id="PYGA01000001">
    <property type="protein sequence ID" value="PSL00553.1"/>
    <property type="molecule type" value="Genomic_DNA"/>
</dbReference>
<dbReference type="GO" id="GO:0043215">
    <property type="term" value="P:daunorubicin transport"/>
    <property type="evidence" value="ECO:0007669"/>
    <property type="project" value="InterPro"/>
</dbReference>
<dbReference type="RefSeq" id="WP_106580768.1">
    <property type="nucleotide sequence ID" value="NZ_PYGA01000001.1"/>
</dbReference>
<dbReference type="Gene3D" id="3.40.50.300">
    <property type="entry name" value="P-loop containing nucleotide triphosphate hydrolases"/>
    <property type="match status" value="1"/>
</dbReference>
<dbReference type="PROSITE" id="PS00211">
    <property type="entry name" value="ABC_TRANSPORTER_1"/>
    <property type="match status" value="1"/>
</dbReference>
<evidence type="ECO:0000256" key="7">
    <source>
        <dbReference type="ARBA" id="ARBA00023136"/>
    </source>
</evidence>
<comment type="subcellular location">
    <subcellularLocation>
        <location evidence="1">Cell membrane</location>
        <topology evidence="1">Peripheral membrane protein</topology>
        <orientation evidence="1">Cytoplasmic side</orientation>
    </subcellularLocation>
</comment>
<dbReference type="PANTHER" id="PTHR42711">
    <property type="entry name" value="ABC TRANSPORTER ATP-BINDING PROTEIN"/>
    <property type="match status" value="1"/>
</dbReference>
<evidence type="ECO:0000313" key="12">
    <source>
        <dbReference type="Proteomes" id="UP000240542"/>
    </source>
</evidence>
<protein>
    <submittedName>
        <fullName evidence="11">Oleandomycin transport system ATP-binding protein</fullName>
    </submittedName>
</protein>
<dbReference type="GO" id="GO:0046677">
    <property type="term" value="P:response to antibiotic"/>
    <property type="evidence" value="ECO:0007669"/>
    <property type="project" value="UniProtKB-KW"/>
</dbReference>
<dbReference type="OrthoDB" id="3452254at2"/>
<evidence type="ECO:0000256" key="4">
    <source>
        <dbReference type="ARBA" id="ARBA00022741"/>
    </source>
</evidence>
<dbReference type="PROSITE" id="PS50893">
    <property type="entry name" value="ABC_TRANSPORTER_2"/>
    <property type="match status" value="1"/>
</dbReference>
<dbReference type="GO" id="GO:0016887">
    <property type="term" value="F:ATP hydrolysis activity"/>
    <property type="evidence" value="ECO:0007669"/>
    <property type="project" value="InterPro"/>
</dbReference>
<name>A0A2P8DTK7_9ACTN</name>
<dbReference type="Pfam" id="PF00005">
    <property type="entry name" value="ABC_tran"/>
    <property type="match status" value="1"/>
</dbReference>
<dbReference type="InterPro" id="IPR050763">
    <property type="entry name" value="ABC_transporter_ATP-binding"/>
</dbReference>
<dbReference type="InterPro" id="IPR017871">
    <property type="entry name" value="ABC_transporter-like_CS"/>
</dbReference>
<evidence type="ECO:0000256" key="6">
    <source>
        <dbReference type="ARBA" id="ARBA00022967"/>
    </source>
</evidence>
<evidence type="ECO:0000256" key="1">
    <source>
        <dbReference type="ARBA" id="ARBA00004413"/>
    </source>
</evidence>
<evidence type="ECO:0000256" key="2">
    <source>
        <dbReference type="ARBA" id="ARBA00022448"/>
    </source>
</evidence>
<dbReference type="InterPro" id="IPR005894">
    <property type="entry name" value="DrrA"/>
</dbReference>
<keyword evidence="3" id="KW-1003">Cell membrane</keyword>
<sequence>MADYAFQAESLVKKFGRTTALAGVDLHARPGTVLGVLGPNGAGKTTAIRILATLTGFDGGTARVGGLDVVRDAARVRRLIGLTGQYATLDEELTGLGNLVLIGRLLDLRKPDAVRRAAELLGRFGLDDAARRPVAAYSGGMRRRLDLAASLVGRPRVVFLDEPSVGLDPGKREDLWRIIRELTADGASVLLTTQYLEEADALADDIAVIDNGRVIAHGTPPELKQIVGGQAIAARPKDPERVEDAARILAAVAGHAVERPGRHGLVVPVDGDRAVFDAARRFEEQGIALAEFSLRLPSLDEVFHALTGTPRADRSGASDIETAGSRA</sequence>
<evidence type="ECO:0000313" key="11">
    <source>
        <dbReference type="EMBL" id="PSL00553.1"/>
    </source>
</evidence>